<dbReference type="RefSeq" id="WP_235607244.1">
    <property type="nucleotide sequence ID" value="NZ_MVOG01000004.1"/>
</dbReference>
<accession>A0A2A2ELC3</accession>
<keyword evidence="1" id="KW-0472">Membrane</keyword>
<name>A0A2A2ELC3_9BIFI</name>
<dbReference type="EMBL" id="MVOG01000004">
    <property type="protein sequence ID" value="PAU70014.1"/>
    <property type="molecule type" value="Genomic_DNA"/>
</dbReference>
<evidence type="ECO:0000313" key="3">
    <source>
        <dbReference type="Proteomes" id="UP000217986"/>
    </source>
</evidence>
<proteinExistence type="predicted"/>
<sequence length="128" mass="13525">MTQNTADADMTMSTMPANDACDDAACDAPTCDCDRRADAGRACPVKPWIQRHSTVLLVCLGVFGLVLLLMLGNRKTVMNVANQPSQAGGNNAKVIVIDNHGFSMFQWIFVGNGSGNNGNSGCAHPVRA</sequence>
<reference evidence="2 3" key="1">
    <citation type="journal article" date="2017" name="ISME J.">
        <title>Unveiling bifidobacterial biogeography across the mammalian branch of the tree of life.</title>
        <authorList>
            <person name="Milani C."/>
            <person name="Mangifesta M."/>
            <person name="Mancabelli L."/>
            <person name="Lugli G.A."/>
            <person name="James K."/>
            <person name="Duranti S."/>
            <person name="Turroni F."/>
            <person name="Ferrario C."/>
            <person name="Ossiprandi M.C."/>
            <person name="van Sinderen D."/>
            <person name="Ventura M."/>
        </authorList>
    </citation>
    <scope>NUCLEOTIDE SEQUENCE [LARGE SCALE GENOMIC DNA]</scope>
    <source>
        <strain evidence="2 3">70</strain>
    </source>
</reference>
<keyword evidence="1" id="KW-1133">Transmembrane helix</keyword>
<gene>
    <name evidence="2" type="ORF">B1400_0208</name>
</gene>
<dbReference type="Proteomes" id="UP000217986">
    <property type="component" value="Unassembled WGS sequence"/>
</dbReference>
<organism evidence="2 3">
    <name type="scientific">Bifidobacterium italicum</name>
    <dbReference type="NCBI Taxonomy" id="1960968"/>
    <lineage>
        <taxon>Bacteria</taxon>
        <taxon>Bacillati</taxon>
        <taxon>Actinomycetota</taxon>
        <taxon>Actinomycetes</taxon>
        <taxon>Bifidobacteriales</taxon>
        <taxon>Bifidobacteriaceae</taxon>
        <taxon>Bifidobacterium</taxon>
    </lineage>
</organism>
<comment type="caution">
    <text evidence="2">The sequence shown here is derived from an EMBL/GenBank/DDBJ whole genome shotgun (WGS) entry which is preliminary data.</text>
</comment>
<keyword evidence="1" id="KW-0812">Transmembrane</keyword>
<feature type="transmembrane region" description="Helical" evidence="1">
    <location>
        <begin position="54"/>
        <end position="72"/>
    </location>
</feature>
<dbReference type="AlphaFoldDB" id="A0A2A2ELC3"/>
<evidence type="ECO:0000313" key="2">
    <source>
        <dbReference type="EMBL" id="PAU70014.1"/>
    </source>
</evidence>
<protein>
    <submittedName>
        <fullName evidence="2">Uncharacterized protein</fullName>
    </submittedName>
</protein>
<keyword evidence="3" id="KW-1185">Reference proteome</keyword>
<evidence type="ECO:0000256" key="1">
    <source>
        <dbReference type="SAM" id="Phobius"/>
    </source>
</evidence>